<comment type="caution">
    <text evidence="8">The sequence shown here is derived from an EMBL/GenBank/DDBJ whole genome shotgun (WGS) entry which is preliminary data.</text>
</comment>
<evidence type="ECO:0000256" key="1">
    <source>
        <dbReference type="ARBA" id="ARBA00002901"/>
    </source>
</evidence>
<keyword evidence="5" id="KW-0479">Metal-binding</keyword>
<dbReference type="SMART" id="SM00852">
    <property type="entry name" value="MoCF_biosynth"/>
    <property type="match status" value="1"/>
</dbReference>
<evidence type="ECO:0000256" key="5">
    <source>
        <dbReference type="RuleBase" id="RU365090"/>
    </source>
</evidence>
<dbReference type="EMBL" id="WSTA01000023">
    <property type="protein sequence ID" value="MWB98286.1"/>
    <property type="molecule type" value="Genomic_DNA"/>
</dbReference>
<keyword evidence="5 8" id="KW-0808">Transferase</keyword>
<dbReference type="InterPro" id="IPR036425">
    <property type="entry name" value="MoaB/Mog-like_dom_sf"/>
</dbReference>
<comment type="catalytic activity">
    <reaction evidence="4">
        <text>adenylyl-molybdopterin + molybdate = Mo-molybdopterin + AMP + H(+)</text>
        <dbReference type="Rhea" id="RHEA:35047"/>
        <dbReference type="ChEBI" id="CHEBI:15378"/>
        <dbReference type="ChEBI" id="CHEBI:36264"/>
        <dbReference type="ChEBI" id="CHEBI:62727"/>
        <dbReference type="ChEBI" id="CHEBI:71302"/>
        <dbReference type="ChEBI" id="CHEBI:456215"/>
        <dbReference type="EC" id="2.10.1.1"/>
    </reaction>
</comment>
<comment type="function">
    <text evidence="1 5">Catalyzes the insertion of molybdate into adenylated molybdopterin with the concomitant release of AMP.</text>
</comment>
<dbReference type="Gene3D" id="3.40.980.10">
    <property type="entry name" value="MoaB/Mog-like domain"/>
    <property type="match status" value="1"/>
</dbReference>
<evidence type="ECO:0000313" key="8">
    <source>
        <dbReference type="EMBL" id="MWB98286.1"/>
    </source>
</evidence>
<comment type="similarity">
    <text evidence="2 5">Belongs to the MoeA family.</text>
</comment>
<evidence type="ECO:0000256" key="4">
    <source>
        <dbReference type="ARBA" id="ARBA00047317"/>
    </source>
</evidence>
<dbReference type="GO" id="GO:0006777">
    <property type="term" value="P:Mo-molybdopterin cofactor biosynthetic process"/>
    <property type="evidence" value="ECO:0007669"/>
    <property type="project" value="UniProtKB-UniRule"/>
</dbReference>
<dbReference type="GO" id="GO:0061599">
    <property type="term" value="F:molybdopterin molybdotransferase activity"/>
    <property type="evidence" value="ECO:0007669"/>
    <property type="project" value="UniProtKB-UniRule"/>
</dbReference>
<dbReference type="SUPFAM" id="SSF53218">
    <property type="entry name" value="Molybdenum cofactor biosynthesis proteins"/>
    <property type="match status" value="1"/>
</dbReference>
<keyword evidence="5" id="KW-0460">Magnesium</keyword>
<dbReference type="Gene3D" id="3.90.105.10">
    <property type="entry name" value="Molybdopterin biosynthesis moea protein, domain 2"/>
    <property type="match status" value="1"/>
</dbReference>
<comment type="cofactor">
    <cofactor evidence="5">
        <name>Mg(2+)</name>
        <dbReference type="ChEBI" id="CHEBI:18420"/>
    </cofactor>
</comment>
<feature type="region of interest" description="Disordered" evidence="6">
    <location>
        <begin position="117"/>
        <end position="139"/>
    </location>
</feature>
<organism evidence="8 9">
    <name type="scientific">Agromyces seonyuensis</name>
    <dbReference type="NCBI Taxonomy" id="2662446"/>
    <lineage>
        <taxon>Bacteria</taxon>
        <taxon>Bacillati</taxon>
        <taxon>Actinomycetota</taxon>
        <taxon>Actinomycetes</taxon>
        <taxon>Micrococcales</taxon>
        <taxon>Microbacteriaceae</taxon>
        <taxon>Agromyces</taxon>
    </lineage>
</organism>
<evidence type="ECO:0000256" key="6">
    <source>
        <dbReference type="SAM" id="MobiDB-lite"/>
    </source>
</evidence>
<dbReference type="Pfam" id="PF03453">
    <property type="entry name" value="MoeA_N"/>
    <property type="match status" value="1"/>
</dbReference>
<gene>
    <name evidence="8" type="ORF">GB864_06955</name>
</gene>
<sequence length="399" mass="39542">MTGGVPFDEARSIAHALGAATPVRPIDVPLAQAAGLVLAADVVAPRPMPAFAASAMDGWVVAGSSPWRVGEAILAGDDPCAVPLEAGRARPIATGAPVPAGALAVLRREHGRLDADRMLRPLEPGGPPPGADLRPAGEEADQGEVLLRAGVRLGIGAVALAAAAGCSSLAVRRPRLVVVVTGDEVRTVGEAGGGAVRDALGPALAALVPALGAELVVLEHAGDDVDVLVERLLAASATADAIVTTGGSSHGPADLVRAAIAAAGGRILVPEVAMRPGHPVLVAEGVGAAPGCDGVPLVGLPGNPLAALATAATVLAPLVRGLQGAPPATPAERRRHPIPDGFPASRPGCTMVLPWRSDDDGAPVPTGWTGSGMLRGIAAADGLVAIDETGARFLDLPGR</sequence>
<dbReference type="SUPFAM" id="SSF63882">
    <property type="entry name" value="MoeA N-terminal region -like"/>
    <property type="match status" value="1"/>
</dbReference>
<evidence type="ECO:0000256" key="3">
    <source>
        <dbReference type="ARBA" id="ARBA00022505"/>
    </source>
</evidence>
<feature type="domain" description="MoaB/Mog" evidence="7">
    <location>
        <begin position="177"/>
        <end position="321"/>
    </location>
</feature>
<comment type="pathway">
    <text evidence="5">Cofactor biosynthesis; molybdopterin biosynthesis.</text>
</comment>
<name>A0A6I4NV01_9MICO</name>
<evidence type="ECO:0000313" key="9">
    <source>
        <dbReference type="Proteomes" id="UP000438182"/>
    </source>
</evidence>
<dbReference type="PANTHER" id="PTHR10192">
    <property type="entry name" value="MOLYBDOPTERIN BIOSYNTHESIS PROTEIN"/>
    <property type="match status" value="1"/>
</dbReference>
<dbReference type="RefSeq" id="WP_160423627.1">
    <property type="nucleotide sequence ID" value="NZ_WSTA01000023.1"/>
</dbReference>
<dbReference type="InterPro" id="IPR001453">
    <property type="entry name" value="MoaB/Mog_dom"/>
</dbReference>
<dbReference type="UniPathway" id="UPA00344"/>
<keyword evidence="9" id="KW-1185">Reference proteome</keyword>
<dbReference type="Gene3D" id="2.40.340.10">
    <property type="entry name" value="MoeA, C-terminal, domain IV"/>
    <property type="match status" value="1"/>
</dbReference>
<reference evidence="8 9" key="1">
    <citation type="submission" date="2019-12" db="EMBL/GenBank/DDBJ databases">
        <authorList>
            <person name="Kim Y.S."/>
        </authorList>
    </citation>
    <scope>NUCLEOTIDE SEQUENCE [LARGE SCALE GENOMIC DNA]</scope>
    <source>
        <strain evidence="8 9">MMS17-SY077</strain>
    </source>
</reference>
<evidence type="ECO:0000259" key="7">
    <source>
        <dbReference type="SMART" id="SM00852"/>
    </source>
</evidence>
<dbReference type="InterPro" id="IPR005110">
    <property type="entry name" value="MoeA_linker/N"/>
</dbReference>
<accession>A0A6I4NV01</accession>
<dbReference type="PANTHER" id="PTHR10192:SF5">
    <property type="entry name" value="GEPHYRIN"/>
    <property type="match status" value="1"/>
</dbReference>
<protein>
    <recommendedName>
        <fullName evidence="5">Molybdopterin molybdenumtransferase</fullName>
        <ecNumber evidence="5">2.10.1.1</ecNumber>
    </recommendedName>
</protein>
<proteinExistence type="inferred from homology"/>
<dbReference type="Proteomes" id="UP000438182">
    <property type="component" value="Unassembled WGS sequence"/>
</dbReference>
<dbReference type="InterPro" id="IPR036688">
    <property type="entry name" value="MoeA_C_domain_IV_sf"/>
</dbReference>
<dbReference type="EC" id="2.10.1.1" evidence="5"/>
<dbReference type="Gene3D" id="2.170.190.11">
    <property type="entry name" value="Molybdopterin biosynthesis moea protein, domain 3"/>
    <property type="match status" value="1"/>
</dbReference>
<dbReference type="GO" id="GO:0046872">
    <property type="term" value="F:metal ion binding"/>
    <property type="evidence" value="ECO:0007669"/>
    <property type="project" value="UniProtKB-UniRule"/>
</dbReference>
<dbReference type="InterPro" id="IPR036135">
    <property type="entry name" value="MoeA_linker/N_sf"/>
</dbReference>
<feature type="region of interest" description="Disordered" evidence="6">
    <location>
        <begin position="324"/>
        <end position="343"/>
    </location>
</feature>
<dbReference type="Pfam" id="PF00994">
    <property type="entry name" value="MoCF_biosynth"/>
    <property type="match status" value="1"/>
</dbReference>
<keyword evidence="3 5" id="KW-0500">Molybdenum</keyword>
<evidence type="ECO:0000256" key="2">
    <source>
        <dbReference type="ARBA" id="ARBA00010763"/>
    </source>
</evidence>
<dbReference type="InterPro" id="IPR038987">
    <property type="entry name" value="MoeA-like"/>
</dbReference>
<keyword evidence="5" id="KW-0501">Molybdenum cofactor biosynthesis</keyword>
<dbReference type="GO" id="GO:0005829">
    <property type="term" value="C:cytosol"/>
    <property type="evidence" value="ECO:0007669"/>
    <property type="project" value="TreeGrafter"/>
</dbReference>
<dbReference type="AlphaFoldDB" id="A0A6I4NV01"/>